<name>A0A1A9Z2R2_GLOPL</name>
<dbReference type="EnsemblMetazoa" id="GPAI001925-RA">
    <property type="protein sequence ID" value="GPAI001925-PA"/>
    <property type="gene ID" value="GPAI001925"/>
</dbReference>
<evidence type="ECO:0000256" key="13">
    <source>
        <dbReference type="PROSITE-ProRule" id="PRU00176"/>
    </source>
</evidence>
<organism evidence="16 17">
    <name type="scientific">Glossina pallidipes</name>
    <name type="common">Tsetse fly</name>
    <dbReference type="NCBI Taxonomy" id="7398"/>
    <lineage>
        <taxon>Eukaryota</taxon>
        <taxon>Metazoa</taxon>
        <taxon>Ecdysozoa</taxon>
        <taxon>Arthropoda</taxon>
        <taxon>Hexapoda</taxon>
        <taxon>Insecta</taxon>
        <taxon>Pterygota</taxon>
        <taxon>Neoptera</taxon>
        <taxon>Endopterygota</taxon>
        <taxon>Diptera</taxon>
        <taxon>Brachycera</taxon>
        <taxon>Muscomorpha</taxon>
        <taxon>Hippoboscoidea</taxon>
        <taxon>Glossinidae</taxon>
        <taxon>Glossina</taxon>
    </lineage>
</organism>
<evidence type="ECO:0000256" key="3">
    <source>
        <dbReference type="ARBA" id="ARBA00006120"/>
    </source>
</evidence>
<evidence type="ECO:0000256" key="7">
    <source>
        <dbReference type="ARBA" id="ARBA00022884"/>
    </source>
</evidence>
<dbReference type="GO" id="GO:0032021">
    <property type="term" value="C:NELF complex"/>
    <property type="evidence" value="ECO:0007669"/>
    <property type="project" value="InterPro"/>
</dbReference>
<dbReference type="InterPro" id="IPR035979">
    <property type="entry name" value="RBD_domain_sf"/>
</dbReference>
<keyword evidence="17" id="KW-1185">Reference proteome</keyword>
<dbReference type="Gene3D" id="3.30.70.330">
    <property type="match status" value="1"/>
</dbReference>
<keyword evidence="10" id="KW-0539">Nucleus</keyword>
<evidence type="ECO:0000256" key="8">
    <source>
        <dbReference type="ARBA" id="ARBA00023015"/>
    </source>
</evidence>
<comment type="function">
    <text evidence="11">Essential component of the NELF complex, a complex that negatively regulates the elongation of transcription by RNA polymerase II by RNA polymerase II. The NELF complex, which acts via an association with the DSIF complex, causes transcriptional pausing.</text>
</comment>
<reference evidence="17" key="1">
    <citation type="submission" date="2014-03" db="EMBL/GenBank/DDBJ databases">
        <authorList>
            <person name="Aksoy S."/>
            <person name="Warren W."/>
            <person name="Wilson R.K."/>
        </authorList>
    </citation>
    <scope>NUCLEOTIDE SEQUENCE [LARGE SCALE GENOMIC DNA]</scope>
    <source>
        <strain evidence="17">IAEA</strain>
    </source>
</reference>
<comment type="subunit">
    <text evidence="12">Component of the NELF complex, which is at least composed of TH1/NELF-D and NELF-E.</text>
</comment>
<feature type="region of interest" description="Disordered" evidence="14">
    <location>
        <begin position="139"/>
        <end position="164"/>
    </location>
</feature>
<dbReference type="SUPFAM" id="SSF54928">
    <property type="entry name" value="RNA-binding domain, RBD"/>
    <property type="match status" value="1"/>
</dbReference>
<keyword evidence="8" id="KW-0805">Transcription regulation</keyword>
<evidence type="ECO:0000256" key="9">
    <source>
        <dbReference type="ARBA" id="ARBA00023163"/>
    </source>
</evidence>
<keyword evidence="6" id="KW-0678">Repressor</keyword>
<evidence type="ECO:0000256" key="5">
    <source>
        <dbReference type="ARBA" id="ARBA00022454"/>
    </source>
</evidence>
<protein>
    <recommendedName>
        <fullName evidence="4">Negative elongation factor E</fullName>
    </recommendedName>
</protein>
<reference evidence="16" key="2">
    <citation type="submission" date="2020-05" db="UniProtKB">
        <authorList>
            <consortium name="EnsemblMetazoa"/>
        </authorList>
    </citation>
    <scope>IDENTIFICATION</scope>
    <source>
        <strain evidence="16">IAEA</strain>
    </source>
</reference>
<evidence type="ECO:0000256" key="14">
    <source>
        <dbReference type="SAM" id="MobiDB-lite"/>
    </source>
</evidence>
<keyword evidence="7 13" id="KW-0694">RNA-binding</keyword>
<dbReference type="PROSITE" id="PS50102">
    <property type="entry name" value="RRM"/>
    <property type="match status" value="1"/>
</dbReference>
<dbReference type="Proteomes" id="UP000092445">
    <property type="component" value="Unassembled WGS sequence"/>
</dbReference>
<dbReference type="VEuPathDB" id="VectorBase:GPAI001925"/>
<dbReference type="SMART" id="SM00360">
    <property type="entry name" value="RRM"/>
    <property type="match status" value="1"/>
</dbReference>
<accession>A0A1A9Z2R2</accession>
<dbReference type="PANTHER" id="PTHR17250">
    <property type="entry name" value="NEGATIVE ELONGATION FACTOR E"/>
    <property type="match status" value="1"/>
</dbReference>
<evidence type="ECO:0000256" key="1">
    <source>
        <dbReference type="ARBA" id="ARBA00004123"/>
    </source>
</evidence>
<feature type="region of interest" description="Disordered" evidence="14">
    <location>
        <begin position="29"/>
        <end position="107"/>
    </location>
</feature>
<evidence type="ECO:0000256" key="12">
    <source>
        <dbReference type="ARBA" id="ARBA00065269"/>
    </source>
</evidence>
<dbReference type="InterPro" id="IPR033102">
    <property type="entry name" value="NELFE"/>
</dbReference>
<dbReference type="FunFam" id="3.30.70.330:FF:000448">
    <property type="entry name" value="Negative elongation factor E"/>
    <property type="match status" value="1"/>
</dbReference>
<evidence type="ECO:0000259" key="15">
    <source>
        <dbReference type="PROSITE" id="PS50102"/>
    </source>
</evidence>
<feature type="compositionally biased region" description="Polar residues" evidence="14">
    <location>
        <begin position="72"/>
        <end position="83"/>
    </location>
</feature>
<dbReference type="AlphaFoldDB" id="A0A1A9Z2R2"/>
<feature type="compositionally biased region" description="Basic and acidic residues" evidence="14">
    <location>
        <begin position="37"/>
        <end position="60"/>
    </location>
</feature>
<dbReference type="GO" id="GO:0005694">
    <property type="term" value="C:chromosome"/>
    <property type="evidence" value="ECO:0007669"/>
    <property type="project" value="UniProtKB-SubCell"/>
</dbReference>
<feature type="domain" description="RRM" evidence="15">
    <location>
        <begin position="165"/>
        <end position="235"/>
    </location>
</feature>
<comment type="subcellular location">
    <subcellularLocation>
        <location evidence="2">Chromosome</location>
    </subcellularLocation>
    <subcellularLocation>
        <location evidence="1">Nucleus</location>
    </subcellularLocation>
</comment>
<keyword evidence="5" id="KW-0158">Chromosome</keyword>
<keyword evidence="9" id="KW-0804">Transcription</keyword>
<dbReference type="STRING" id="7398.A0A1A9Z2R2"/>
<evidence type="ECO:0000256" key="11">
    <source>
        <dbReference type="ARBA" id="ARBA00054796"/>
    </source>
</evidence>
<comment type="similarity">
    <text evidence="3">Belongs to the RRM NELF-E family.</text>
</comment>
<dbReference type="InterPro" id="IPR012677">
    <property type="entry name" value="Nucleotide-bd_a/b_plait_sf"/>
</dbReference>
<dbReference type="InterPro" id="IPR000504">
    <property type="entry name" value="RRM_dom"/>
</dbReference>
<evidence type="ECO:0000256" key="2">
    <source>
        <dbReference type="ARBA" id="ARBA00004286"/>
    </source>
</evidence>
<evidence type="ECO:0000313" key="16">
    <source>
        <dbReference type="EnsemblMetazoa" id="GPAI001925-PA"/>
    </source>
</evidence>
<dbReference type="Pfam" id="PF00076">
    <property type="entry name" value="RRM_1"/>
    <property type="match status" value="1"/>
</dbReference>
<evidence type="ECO:0000313" key="17">
    <source>
        <dbReference type="Proteomes" id="UP000092445"/>
    </source>
</evidence>
<evidence type="ECO:0000256" key="6">
    <source>
        <dbReference type="ARBA" id="ARBA00022491"/>
    </source>
</evidence>
<evidence type="ECO:0000256" key="10">
    <source>
        <dbReference type="ARBA" id="ARBA00023242"/>
    </source>
</evidence>
<dbReference type="GO" id="GO:0034244">
    <property type="term" value="P:negative regulation of transcription elongation by RNA polymerase II"/>
    <property type="evidence" value="ECO:0007669"/>
    <property type="project" value="TreeGrafter"/>
</dbReference>
<dbReference type="GO" id="GO:0003723">
    <property type="term" value="F:RNA binding"/>
    <property type="evidence" value="ECO:0007669"/>
    <property type="project" value="UniProtKB-UniRule"/>
</dbReference>
<sequence>MVYIHFPSNLTEEEHMLQAKYQKLKKKKKALQLMKAPKQEPEKPTLKRPTDARDAREVARKLIKSGAIPAIQKQQTKQDQTSFKRPKGQERKRPVPESTVAAYQPFSSTQNDVAQETIISEIIKEEPRVQNLYQHFATERDREERGLNDKGSLDPTQSDKPRAGNTIFVSGNKVSEDFLKKTFNDFGTIVNVSMEIEKGRGFVTFAKPESADRAIAEMHSKNVNGINLQVQLARRQPQIEPINDASSSAVWSSIAASKSQKGSHKDRREMVQYDEDFFFVN</sequence>
<proteinExistence type="inferred from homology"/>
<feature type="compositionally biased region" description="Basic and acidic residues" evidence="14">
    <location>
        <begin position="139"/>
        <end position="162"/>
    </location>
</feature>
<evidence type="ECO:0000256" key="4">
    <source>
        <dbReference type="ARBA" id="ARBA00014464"/>
    </source>
</evidence>
<dbReference type="PANTHER" id="PTHR17250:SF0">
    <property type="entry name" value="NEGATIVE ELONGATION FACTOR E"/>
    <property type="match status" value="1"/>
</dbReference>